<dbReference type="AlphaFoldDB" id="A0AAW0FZT1"/>
<proteinExistence type="predicted"/>
<name>A0AAW0FZT1_9APHY</name>
<feature type="transmembrane region" description="Helical" evidence="1">
    <location>
        <begin position="15"/>
        <end position="37"/>
    </location>
</feature>
<organism evidence="2 3">
    <name type="scientific">Cerrena zonata</name>
    <dbReference type="NCBI Taxonomy" id="2478898"/>
    <lineage>
        <taxon>Eukaryota</taxon>
        <taxon>Fungi</taxon>
        <taxon>Dikarya</taxon>
        <taxon>Basidiomycota</taxon>
        <taxon>Agaricomycotina</taxon>
        <taxon>Agaricomycetes</taxon>
        <taxon>Polyporales</taxon>
        <taxon>Cerrenaceae</taxon>
        <taxon>Cerrena</taxon>
    </lineage>
</organism>
<dbReference type="Proteomes" id="UP001385951">
    <property type="component" value="Unassembled WGS sequence"/>
</dbReference>
<gene>
    <name evidence="2" type="ORF">QCA50_011794</name>
</gene>
<evidence type="ECO:0000256" key="1">
    <source>
        <dbReference type="SAM" id="Phobius"/>
    </source>
</evidence>
<evidence type="ECO:0000313" key="3">
    <source>
        <dbReference type="Proteomes" id="UP001385951"/>
    </source>
</evidence>
<keyword evidence="3" id="KW-1185">Reference proteome</keyword>
<accession>A0AAW0FZT1</accession>
<dbReference type="EMBL" id="JASBNA010000022">
    <property type="protein sequence ID" value="KAK7684959.1"/>
    <property type="molecule type" value="Genomic_DNA"/>
</dbReference>
<evidence type="ECO:0000313" key="2">
    <source>
        <dbReference type="EMBL" id="KAK7684959.1"/>
    </source>
</evidence>
<comment type="caution">
    <text evidence="2">The sequence shown here is derived from an EMBL/GenBank/DDBJ whole genome shotgun (WGS) entry which is preliminary data.</text>
</comment>
<keyword evidence="1" id="KW-0472">Membrane</keyword>
<protein>
    <submittedName>
        <fullName evidence="2">Uncharacterized protein</fullName>
    </submittedName>
</protein>
<reference evidence="2 3" key="1">
    <citation type="submission" date="2022-09" db="EMBL/GenBank/DDBJ databases">
        <authorList>
            <person name="Palmer J.M."/>
        </authorList>
    </citation>
    <scope>NUCLEOTIDE SEQUENCE [LARGE SCALE GENOMIC DNA]</scope>
    <source>
        <strain evidence="2 3">DSM 7382</strain>
    </source>
</reference>
<sequence length="57" mass="6124">MAKASALGEKGPPRLSLLTFTIAKHSKVAMLIGFLVITSFARKMSAYELTAQNMNPA</sequence>
<keyword evidence="1" id="KW-1133">Transmembrane helix</keyword>
<keyword evidence="1" id="KW-0812">Transmembrane</keyword>